<dbReference type="EMBL" id="JACEIK010005984">
    <property type="protein sequence ID" value="MCE0482577.1"/>
    <property type="molecule type" value="Genomic_DNA"/>
</dbReference>
<feature type="region of interest" description="Disordered" evidence="1">
    <location>
        <begin position="94"/>
        <end position="121"/>
    </location>
</feature>
<comment type="caution">
    <text evidence="2">The sequence shown here is derived from an EMBL/GenBank/DDBJ whole genome shotgun (WGS) entry which is preliminary data.</text>
</comment>
<feature type="non-terminal residue" evidence="2">
    <location>
        <position position="121"/>
    </location>
</feature>
<sequence length="121" mass="13924">MVNSDTNLAIMSIRMQRSKRRVEIRMVTDLRQTFSSLHLSKREAIVNKMQKSIHEIERQMGQMASFRHTRPAGALPNNTEKNPKKVMAISLRNGKELSISPPSHEEDEVVSEAEPKCRRKI</sequence>
<gene>
    <name evidence="2" type="ORF">HAX54_041450</name>
</gene>
<organism evidence="2 3">
    <name type="scientific">Datura stramonium</name>
    <name type="common">Jimsonweed</name>
    <name type="synonym">Common thornapple</name>
    <dbReference type="NCBI Taxonomy" id="4076"/>
    <lineage>
        <taxon>Eukaryota</taxon>
        <taxon>Viridiplantae</taxon>
        <taxon>Streptophyta</taxon>
        <taxon>Embryophyta</taxon>
        <taxon>Tracheophyta</taxon>
        <taxon>Spermatophyta</taxon>
        <taxon>Magnoliopsida</taxon>
        <taxon>eudicotyledons</taxon>
        <taxon>Gunneridae</taxon>
        <taxon>Pentapetalae</taxon>
        <taxon>asterids</taxon>
        <taxon>lamiids</taxon>
        <taxon>Solanales</taxon>
        <taxon>Solanaceae</taxon>
        <taxon>Solanoideae</taxon>
        <taxon>Datureae</taxon>
        <taxon>Datura</taxon>
    </lineage>
</organism>
<keyword evidence="3" id="KW-1185">Reference proteome</keyword>
<protein>
    <submittedName>
        <fullName evidence="2">Uncharacterized protein</fullName>
    </submittedName>
</protein>
<reference evidence="2 3" key="1">
    <citation type="journal article" date="2021" name="BMC Genomics">
        <title>Datura genome reveals duplications of psychoactive alkaloid biosynthetic genes and high mutation rate following tissue culture.</title>
        <authorList>
            <person name="Rajewski A."/>
            <person name="Carter-House D."/>
            <person name="Stajich J."/>
            <person name="Litt A."/>
        </authorList>
    </citation>
    <scope>NUCLEOTIDE SEQUENCE [LARGE SCALE GENOMIC DNA]</scope>
    <source>
        <strain evidence="2">AR-01</strain>
    </source>
</reference>
<proteinExistence type="predicted"/>
<name>A0ABS8VQM3_DATST</name>
<evidence type="ECO:0000256" key="1">
    <source>
        <dbReference type="SAM" id="MobiDB-lite"/>
    </source>
</evidence>
<accession>A0ABS8VQM3</accession>
<evidence type="ECO:0000313" key="2">
    <source>
        <dbReference type="EMBL" id="MCE0482577.1"/>
    </source>
</evidence>
<evidence type="ECO:0000313" key="3">
    <source>
        <dbReference type="Proteomes" id="UP000823775"/>
    </source>
</evidence>
<dbReference type="Proteomes" id="UP000823775">
    <property type="component" value="Unassembled WGS sequence"/>
</dbReference>